<dbReference type="Gene3D" id="1.10.357.10">
    <property type="entry name" value="Tetracycline Repressor, domain 2"/>
    <property type="match status" value="1"/>
</dbReference>
<comment type="caution">
    <text evidence="7">The sequence shown here is derived from an EMBL/GenBank/DDBJ whole genome shotgun (WGS) entry which is preliminary data.</text>
</comment>
<evidence type="ECO:0000256" key="5">
    <source>
        <dbReference type="SAM" id="MobiDB-lite"/>
    </source>
</evidence>
<evidence type="ECO:0000313" key="7">
    <source>
        <dbReference type="EMBL" id="MBB3049731.1"/>
    </source>
</evidence>
<keyword evidence="8" id="KW-1185">Reference proteome</keyword>
<dbReference type="PANTHER" id="PTHR47506:SF1">
    <property type="entry name" value="HTH-TYPE TRANSCRIPTIONAL REGULATOR YJDC"/>
    <property type="match status" value="1"/>
</dbReference>
<name>A0A839RVI0_9PSEU</name>
<dbReference type="InterPro" id="IPR036271">
    <property type="entry name" value="Tet_transcr_reg_TetR-rel_C_sf"/>
</dbReference>
<reference evidence="7 8" key="1">
    <citation type="submission" date="2020-08" db="EMBL/GenBank/DDBJ databases">
        <title>Genomic Encyclopedia of Type Strains, Phase III (KMG-III): the genomes of soil and plant-associated and newly described type strains.</title>
        <authorList>
            <person name="Whitman W."/>
        </authorList>
    </citation>
    <scope>NUCLEOTIDE SEQUENCE [LARGE SCALE GENOMIC DNA]</scope>
    <source>
        <strain evidence="7 8">CECT 8577</strain>
    </source>
</reference>
<evidence type="ECO:0000259" key="6">
    <source>
        <dbReference type="PROSITE" id="PS50977"/>
    </source>
</evidence>
<proteinExistence type="predicted"/>
<accession>A0A839RVI0</accession>
<dbReference type="AlphaFoldDB" id="A0A839RVI0"/>
<dbReference type="Proteomes" id="UP000550714">
    <property type="component" value="Unassembled WGS sequence"/>
</dbReference>
<dbReference type="PANTHER" id="PTHR47506">
    <property type="entry name" value="TRANSCRIPTIONAL REGULATORY PROTEIN"/>
    <property type="match status" value="1"/>
</dbReference>
<dbReference type="SUPFAM" id="SSF48498">
    <property type="entry name" value="Tetracyclin repressor-like, C-terminal domain"/>
    <property type="match status" value="1"/>
</dbReference>
<sequence length="251" mass="25123">MARPRTITDERLLTATAAVIERVGPGFTLAQVAREAGVAVGSVAQRFGSKAGLLRALTEQGRTQAVERMRTAADAAESAESAVRAALLAVFGELGAAGDSGVANHLAQLGTDLADPDLRGLLGLHYAALRQELSGLLRAAAGDGWCGPAPDVAARVLLSAVNGAALHWSLRPGDNAGSNRAGSNDTGSKDPGSNHTAANTAAANTAAANTAGANAAAANTAVASDDTAAGKGTLRVCLAETIDVIMKGWLP</sequence>
<organism evidence="7 8">
    <name type="scientific">Prauserella isguenensis</name>
    <dbReference type="NCBI Taxonomy" id="1470180"/>
    <lineage>
        <taxon>Bacteria</taxon>
        <taxon>Bacillati</taxon>
        <taxon>Actinomycetota</taxon>
        <taxon>Actinomycetes</taxon>
        <taxon>Pseudonocardiales</taxon>
        <taxon>Pseudonocardiaceae</taxon>
        <taxon>Prauserella</taxon>
    </lineage>
</organism>
<dbReference type="Pfam" id="PF00440">
    <property type="entry name" value="TetR_N"/>
    <property type="match status" value="1"/>
</dbReference>
<dbReference type="PROSITE" id="PS50977">
    <property type="entry name" value="HTH_TETR_2"/>
    <property type="match status" value="1"/>
</dbReference>
<keyword evidence="3" id="KW-0804">Transcription</keyword>
<feature type="domain" description="HTH tetR-type" evidence="6">
    <location>
        <begin position="6"/>
        <end position="65"/>
    </location>
</feature>
<evidence type="ECO:0000256" key="2">
    <source>
        <dbReference type="ARBA" id="ARBA00023125"/>
    </source>
</evidence>
<dbReference type="GO" id="GO:0003677">
    <property type="term" value="F:DNA binding"/>
    <property type="evidence" value="ECO:0007669"/>
    <property type="project" value="UniProtKB-UniRule"/>
</dbReference>
<feature type="DNA-binding region" description="H-T-H motif" evidence="4">
    <location>
        <begin position="28"/>
        <end position="47"/>
    </location>
</feature>
<dbReference type="InterPro" id="IPR001647">
    <property type="entry name" value="HTH_TetR"/>
</dbReference>
<feature type="region of interest" description="Disordered" evidence="5">
    <location>
        <begin position="172"/>
        <end position="197"/>
    </location>
</feature>
<gene>
    <name evidence="7" type="ORF">FHS23_000726</name>
</gene>
<feature type="compositionally biased region" description="Polar residues" evidence="5">
    <location>
        <begin position="176"/>
        <end position="186"/>
    </location>
</feature>
<keyword evidence="2 4" id="KW-0238">DNA-binding</keyword>
<dbReference type="InterPro" id="IPR009057">
    <property type="entry name" value="Homeodomain-like_sf"/>
</dbReference>
<evidence type="ECO:0000313" key="8">
    <source>
        <dbReference type="Proteomes" id="UP000550714"/>
    </source>
</evidence>
<evidence type="ECO:0000256" key="1">
    <source>
        <dbReference type="ARBA" id="ARBA00023015"/>
    </source>
</evidence>
<keyword evidence="1" id="KW-0805">Transcription regulation</keyword>
<dbReference type="SUPFAM" id="SSF46689">
    <property type="entry name" value="Homeodomain-like"/>
    <property type="match status" value="1"/>
</dbReference>
<protein>
    <submittedName>
        <fullName evidence="7">AcrR family transcriptional regulator</fullName>
    </submittedName>
</protein>
<evidence type="ECO:0000256" key="4">
    <source>
        <dbReference type="PROSITE-ProRule" id="PRU00335"/>
    </source>
</evidence>
<dbReference type="EMBL" id="JACHWU010000001">
    <property type="protein sequence ID" value="MBB3049731.1"/>
    <property type="molecule type" value="Genomic_DNA"/>
</dbReference>
<evidence type="ECO:0000256" key="3">
    <source>
        <dbReference type="ARBA" id="ARBA00023163"/>
    </source>
</evidence>
<dbReference type="RefSeq" id="WP_183647713.1">
    <property type="nucleotide sequence ID" value="NZ_JACHWU010000001.1"/>
</dbReference>